<protein>
    <submittedName>
        <fullName evidence="1">Uncharacterized protein</fullName>
    </submittedName>
</protein>
<organism evidence="1 2">
    <name type="scientific">Fictibacillus phosphorivorans</name>
    <dbReference type="NCBI Taxonomy" id="1221500"/>
    <lineage>
        <taxon>Bacteria</taxon>
        <taxon>Bacillati</taxon>
        <taxon>Bacillota</taxon>
        <taxon>Bacilli</taxon>
        <taxon>Bacillales</taxon>
        <taxon>Fictibacillaceae</taxon>
        <taxon>Fictibacillus</taxon>
    </lineage>
</organism>
<evidence type="ECO:0000313" key="1">
    <source>
        <dbReference type="EMBL" id="ANC77385.1"/>
    </source>
</evidence>
<gene>
    <name evidence="1" type="ORF">ABE65_011460</name>
</gene>
<dbReference type="AlphaFoldDB" id="A0A168W193"/>
<keyword evidence="2" id="KW-1185">Reference proteome</keyword>
<dbReference type="EMBL" id="CP015378">
    <property type="protein sequence ID" value="ANC77385.1"/>
    <property type="molecule type" value="Genomic_DNA"/>
</dbReference>
<proteinExistence type="predicted"/>
<evidence type="ECO:0000313" key="2">
    <source>
        <dbReference type="Proteomes" id="UP000076623"/>
    </source>
</evidence>
<dbReference type="KEGG" id="fpn:ABE65_011460"/>
<name>A0A168W193_9BACL</name>
<dbReference type="STRING" id="1221500.ABE65_011460"/>
<accession>A0A168W193</accession>
<sequence length="83" mass="9857">MFQQDLFLYGSKQFMAAARQTDQKEKTFLFHSVNDFFAATLRELSWSSYKLLVSKKELTLNRKCITIWLVDQIVWEVLYGKGR</sequence>
<reference evidence="1 2" key="1">
    <citation type="submission" date="2016-04" db="EMBL/GenBank/DDBJ databases">
        <title>Complete genome sequence of Fictibacillus phosphorivorans G25-29, a strain toxic to nematodes.</title>
        <authorList>
            <person name="Zheng Z."/>
        </authorList>
    </citation>
    <scope>NUCLEOTIDE SEQUENCE [LARGE SCALE GENOMIC DNA]</scope>
    <source>
        <strain evidence="1 2">G25-29</strain>
    </source>
</reference>
<dbReference type="Proteomes" id="UP000076623">
    <property type="component" value="Chromosome"/>
</dbReference>